<dbReference type="SUPFAM" id="SSF48264">
    <property type="entry name" value="Cytochrome P450"/>
    <property type="match status" value="1"/>
</dbReference>
<comment type="cofactor">
    <cofactor evidence="1 9">
        <name>heme</name>
        <dbReference type="ChEBI" id="CHEBI:30413"/>
    </cofactor>
</comment>
<evidence type="ECO:0008006" key="12">
    <source>
        <dbReference type="Google" id="ProtNLM"/>
    </source>
</evidence>
<dbReference type="GO" id="GO:0005506">
    <property type="term" value="F:iron ion binding"/>
    <property type="evidence" value="ECO:0007669"/>
    <property type="project" value="InterPro"/>
</dbReference>
<evidence type="ECO:0000256" key="7">
    <source>
        <dbReference type="ARBA" id="ARBA00023004"/>
    </source>
</evidence>
<evidence type="ECO:0000256" key="1">
    <source>
        <dbReference type="ARBA" id="ARBA00001971"/>
    </source>
</evidence>
<dbReference type="InterPro" id="IPR050121">
    <property type="entry name" value="Cytochrome_P450_monoxygenase"/>
</dbReference>
<dbReference type="PANTHER" id="PTHR24305:SF166">
    <property type="entry name" value="CYTOCHROME P450 12A4, MITOCHONDRIAL-RELATED"/>
    <property type="match status" value="1"/>
</dbReference>
<dbReference type="PANTHER" id="PTHR24305">
    <property type="entry name" value="CYTOCHROME P450"/>
    <property type="match status" value="1"/>
</dbReference>
<gene>
    <name evidence="10" type="ORF">EVG20_g6218</name>
</gene>
<evidence type="ECO:0000256" key="2">
    <source>
        <dbReference type="ARBA" id="ARBA00005179"/>
    </source>
</evidence>
<evidence type="ECO:0000256" key="8">
    <source>
        <dbReference type="ARBA" id="ARBA00023033"/>
    </source>
</evidence>
<keyword evidence="7 9" id="KW-0408">Iron</keyword>
<sequence length="726" mass="81600">MDSDAGHGRYLPETLISLLCHLGFSSPKKARAQSLQTTKRHPSSHCLRKHVLAPNDTHAVHCAGSGSLSDARSDEQIPWTNLFHIQQNVHLSMARAHRQVYNIILLEYERSNTDIYTSLLSLLDFSLTNMPIQSTLASTNLVVSSLGTVALSFVLYTVARALRAGYAAWSSPLRDLHGPPSVSWLTGSVDGAFELDVPETFASWVREYGPTFKYKSFGNMNKLMTIDVKAINHILSHGMEFYKTPEVHFILHQLLGDGLLSVEGSPSFSGFTVIVDFLTSYLRQAISTNCSADYWYAPRSGRWDDRDRWLRDFQNPAFATQRIRNFSKVFVDKSLKLRDVLMAKTATEALQQNGFLQVDIFDWLSRVSLDMIGQAEFDYAFNALTAPDDQPNELYEAVRTMMAFDSFNLAFILAIAFPPARLIPAKRTREVDQAFATVRRICTQIVADRKAAVLSSVGGSEKDVETSSIEGRDLISLLIKANMAVDVPENARLSEEDLVSQIPTLIVAGHETTSTSLSWTLLLLSRNKKAQEKLRAELRAFPTDFPTLEELSSLPYLDAVVREGLRVQNPVTGTERVALEDCVVPVQNEYVDRHGQVRREIRLNKGDNIFLPIRELHLMKEIWGEDAAEFKPERWENLPEAVKSMPGVFQPLMAFNAGPHSCIGYRFSLAEAKAILFTLVRSFEFDMAVPEERVIRKTNIVGRPHLVDDVQRGPQLPMLIRPVRSD</sequence>
<dbReference type="GO" id="GO:0004497">
    <property type="term" value="F:monooxygenase activity"/>
    <property type="evidence" value="ECO:0007669"/>
    <property type="project" value="UniProtKB-KW"/>
</dbReference>
<comment type="similarity">
    <text evidence="3">Belongs to the cytochrome P450 family.</text>
</comment>
<dbReference type="STRING" id="205917.A0A4Y9YPM8"/>
<evidence type="ECO:0000313" key="11">
    <source>
        <dbReference type="Proteomes" id="UP000298327"/>
    </source>
</evidence>
<comment type="pathway">
    <text evidence="2">Secondary metabolite biosynthesis.</text>
</comment>
<name>A0A4Y9YPM8_9AGAM</name>
<dbReference type="InterPro" id="IPR017972">
    <property type="entry name" value="Cyt_P450_CS"/>
</dbReference>
<reference evidence="10 11" key="1">
    <citation type="submission" date="2019-02" db="EMBL/GenBank/DDBJ databases">
        <title>Genome sequencing of the rare red list fungi Dentipellis fragilis.</title>
        <authorList>
            <person name="Buettner E."/>
            <person name="Kellner H."/>
        </authorList>
    </citation>
    <scope>NUCLEOTIDE SEQUENCE [LARGE SCALE GENOMIC DNA]</scope>
    <source>
        <strain evidence="10 11">DSM 105465</strain>
    </source>
</reference>
<dbReference type="Gene3D" id="1.10.630.10">
    <property type="entry name" value="Cytochrome P450"/>
    <property type="match status" value="2"/>
</dbReference>
<organism evidence="10 11">
    <name type="scientific">Dentipellis fragilis</name>
    <dbReference type="NCBI Taxonomy" id="205917"/>
    <lineage>
        <taxon>Eukaryota</taxon>
        <taxon>Fungi</taxon>
        <taxon>Dikarya</taxon>
        <taxon>Basidiomycota</taxon>
        <taxon>Agaricomycotina</taxon>
        <taxon>Agaricomycetes</taxon>
        <taxon>Russulales</taxon>
        <taxon>Hericiaceae</taxon>
        <taxon>Dentipellis</taxon>
    </lineage>
</organism>
<proteinExistence type="inferred from homology"/>
<comment type="caution">
    <text evidence="10">The sequence shown here is derived from an EMBL/GenBank/DDBJ whole genome shotgun (WGS) entry which is preliminary data.</text>
</comment>
<dbReference type="GO" id="GO:0020037">
    <property type="term" value="F:heme binding"/>
    <property type="evidence" value="ECO:0007669"/>
    <property type="project" value="InterPro"/>
</dbReference>
<evidence type="ECO:0000256" key="3">
    <source>
        <dbReference type="ARBA" id="ARBA00010617"/>
    </source>
</evidence>
<keyword evidence="5 9" id="KW-0479">Metal-binding</keyword>
<accession>A0A4Y9YPM8</accession>
<dbReference type="PROSITE" id="PS00086">
    <property type="entry name" value="CYTOCHROME_P450"/>
    <property type="match status" value="1"/>
</dbReference>
<protein>
    <recommendedName>
        <fullName evidence="12">Cytochrome P450</fullName>
    </recommendedName>
</protein>
<keyword evidence="11" id="KW-1185">Reference proteome</keyword>
<dbReference type="Pfam" id="PF00067">
    <property type="entry name" value="p450"/>
    <property type="match status" value="1"/>
</dbReference>
<dbReference type="GO" id="GO:0016705">
    <property type="term" value="F:oxidoreductase activity, acting on paired donors, with incorporation or reduction of molecular oxygen"/>
    <property type="evidence" value="ECO:0007669"/>
    <property type="project" value="InterPro"/>
</dbReference>
<evidence type="ECO:0000256" key="9">
    <source>
        <dbReference type="PIRSR" id="PIRSR602401-1"/>
    </source>
</evidence>
<dbReference type="InterPro" id="IPR001128">
    <property type="entry name" value="Cyt_P450"/>
</dbReference>
<dbReference type="InterPro" id="IPR002401">
    <property type="entry name" value="Cyt_P450_E_grp-I"/>
</dbReference>
<evidence type="ECO:0000256" key="6">
    <source>
        <dbReference type="ARBA" id="ARBA00023002"/>
    </source>
</evidence>
<evidence type="ECO:0000256" key="4">
    <source>
        <dbReference type="ARBA" id="ARBA00022617"/>
    </source>
</evidence>
<feature type="binding site" description="axial binding residue" evidence="9">
    <location>
        <position position="662"/>
    </location>
    <ligand>
        <name>heme</name>
        <dbReference type="ChEBI" id="CHEBI:30413"/>
    </ligand>
    <ligandPart>
        <name>Fe</name>
        <dbReference type="ChEBI" id="CHEBI:18248"/>
    </ligandPart>
</feature>
<evidence type="ECO:0000313" key="10">
    <source>
        <dbReference type="EMBL" id="TFY63673.1"/>
    </source>
</evidence>
<dbReference type="Proteomes" id="UP000298327">
    <property type="component" value="Unassembled WGS sequence"/>
</dbReference>
<dbReference type="InterPro" id="IPR036396">
    <property type="entry name" value="Cyt_P450_sf"/>
</dbReference>
<dbReference type="AlphaFoldDB" id="A0A4Y9YPM8"/>
<dbReference type="OrthoDB" id="2786535at2759"/>
<keyword evidence="6" id="KW-0560">Oxidoreductase</keyword>
<dbReference type="EMBL" id="SEOQ01000404">
    <property type="protein sequence ID" value="TFY63673.1"/>
    <property type="molecule type" value="Genomic_DNA"/>
</dbReference>
<evidence type="ECO:0000256" key="5">
    <source>
        <dbReference type="ARBA" id="ARBA00022723"/>
    </source>
</evidence>
<dbReference type="PRINTS" id="PR00463">
    <property type="entry name" value="EP450I"/>
</dbReference>
<dbReference type="PRINTS" id="PR00385">
    <property type="entry name" value="P450"/>
</dbReference>
<keyword evidence="4 9" id="KW-0349">Heme</keyword>
<keyword evidence="8" id="KW-0503">Monooxygenase</keyword>